<feature type="transmembrane region" description="Helical" evidence="7">
    <location>
        <begin position="537"/>
        <end position="555"/>
    </location>
</feature>
<dbReference type="CDD" id="cd06421">
    <property type="entry name" value="CESA_CelA_like"/>
    <property type="match status" value="1"/>
</dbReference>
<dbReference type="Proteomes" id="UP000013243">
    <property type="component" value="Chromosome"/>
</dbReference>
<accession>A0A1B1A308</accession>
<feature type="transmembrane region" description="Helical" evidence="7">
    <location>
        <begin position="55"/>
        <end position="77"/>
    </location>
</feature>
<reference evidence="9 10" key="1">
    <citation type="journal article" date="2016" name="ISME J.">
        <title>Global occurrence and heterogeneity of the Roseobacter-clade species Ruegeria mobilis.</title>
        <authorList>
            <person name="Sonnenschein E."/>
            <person name="Gram L."/>
        </authorList>
    </citation>
    <scope>NUCLEOTIDE SEQUENCE [LARGE SCALE GENOMIC DNA]</scope>
    <source>
        <strain evidence="9 10">F1926</strain>
    </source>
</reference>
<evidence type="ECO:0000259" key="8">
    <source>
        <dbReference type="Pfam" id="PF13632"/>
    </source>
</evidence>
<feature type="transmembrane region" description="Helical" evidence="7">
    <location>
        <begin position="25"/>
        <end position="43"/>
    </location>
</feature>
<gene>
    <name evidence="9" type="ORF">K529_009285</name>
</gene>
<evidence type="ECO:0000313" key="10">
    <source>
        <dbReference type="Proteomes" id="UP000013243"/>
    </source>
</evidence>
<evidence type="ECO:0000256" key="2">
    <source>
        <dbReference type="ARBA" id="ARBA00022676"/>
    </source>
</evidence>
<evidence type="ECO:0000256" key="1">
    <source>
        <dbReference type="ARBA" id="ARBA00004141"/>
    </source>
</evidence>
<name>A0A1B1A308_9RHOB</name>
<dbReference type="GO" id="GO:0016020">
    <property type="term" value="C:membrane"/>
    <property type="evidence" value="ECO:0007669"/>
    <property type="project" value="UniProtKB-SubCell"/>
</dbReference>
<feature type="domain" description="Glycosyltransferase 2-like" evidence="8">
    <location>
        <begin position="190"/>
        <end position="387"/>
    </location>
</feature>
<protein>
    <submittedName>
        <fullName evidence="9">N-acetylglucosaminyltransferase</fullName>
    </submittedName>
</protein>
<evidence type="ECO:0000256" key="3">
    <source>
        <dbReference type="ARBA" id="ARBA00022679"/>
    </source>
</evidence>
<dbReference type="Pfam" id="PF13632">
    <property type="entry name" value="Glyco_trans_2_3"/>
    <property type="match status" value="1"/>
</dbReference>
<keyword evidence="3 9" id="KW-0808">Transferase</keyword>
<evidence type="ECO:0000256" key="5">
    <source>
        <dbReference type="ARBA" id="ARBA00022989"/>
    </source>
</evidence>
<feature type="transmembrane region" description="Helical" evidence="7">
    <location>
        <begin position="426"/>
        <end position="444"/>
    </location>
</feature>
<proteinExistence type="predicted"/>
<dbReference type="PANTHER" id="PTHR43867">
    <property type="entry name" value="CELLULOSE SYNTHASE CATALYTIC SUBUNIT A [UDP-FORMING]"/>
    <property type="match status" value="1"/>
</dbReference>
<feature type="transmembrane region" description="Helical" evidence="7">
    <location>
        <begin position="464"/>
        <end position="490"/>
    </location>
</feature>
<keyword evidence="6 7" id="KW-0472">Membrane</keyword>
<feature type="transmembrane region" description="Helical" evidence="7">
    <location>
        <begin position="386"/>
        <end position="406"/>
    </location>
</feature>
<evidence type="ECO:0000256" key="4">
    <source>
        <dbReference type="ARBA" id="ARBA00022692"/>
    </source>
</evidence>
<dbReference type="KEGG" id="rmb:K529_009285"/>
<organism evidence="9 10">
    <name type="scientific">Tritonibacter mobilis F1926</name>
    <dbReference type="NCBI Taxonomy" id="1265309"/>
    <lineage>
        <taxon>Bacteria</taxon>
        <taxon>Pseudomonadati</taxon>
        <taxon>Pseudomonadota</taxon>
        <taxon>Alphaproteobacteria</taxon>
        <taxon>Rhodobacterales</taxon>
        <taxon>Paracoccaceae</taxon>
        <taxon>Tritonibacter</taxon>
    </lineage>
</organism>
<keyword evidence="2 9" id="KW-0328">Glycosyltransferase</keyword>
<evidence type="ECO:0000313" key="9">
    <source>
        <dbReference type="EMBL" id="ANP40952.1"/>
    </source>
</evidence>
<dbReference type="STRING" id="1265309.K529_009285"/>
<dbReference type="OrthoDB" id="9806824at2"/>
<dbReference type="PANTHER" id="PTHR43867:SF2">
    <property type="entry name" value="CELLULOSE SYNTHASE CATALYTIC SUBUNIT A [UDP-FORMING]"/>
    <property type="match status" value="1"/>
</dbReference>
<dbReference type="AlphaFoldDB" id="A0A1B1A308"/>
<dbReference type="RefSeq" id="WP_005620025.1">
    <property type="nucleotide sequence ID" value="NZ_CP015230.1"/>
</dbReference>
<evidence type="ECO:0000256" key="6">
    <source>
        <dbReference type="ARBA" id="ARBA00023136"/>
    </source>
</evidence>
<dbReference type="GeneID" id="28250023"/>
<dbReference type="EMBL" id="CP015230">
    <property type="protein sequence ID" value="ANP40952.1"/>
    <property type="molecule type" value="Genomic_DNA"/>
</dbReference>
<comment type="subcellular location">
    <subcellularLocation>
        <location evidence="1">Membrane</location>
        <topology evidence="1">Multi-pass membrane protein</topology>
    </subcellularLocation>
</comment>
<evidence type="ECO:0000256" key="7">
    <source>
        <dbReference type="SAM" id="Phobius"/>
    </source>
</evidence>
<dbReference type="InterPro" id="IPR001173">
    <property type="entry name" value="Glyco_trans_2-like"/>
</dbReference>
<dbReference type="InterPro" id="IPR029044">
    <property type="entry name" value="Nucleotide-diphossugar_trans"/>
</dbReference>
<dbReference type="InterPro" id="IPR050321">
    <property type="entry name" value="Glycosyltr_2/OpgH_subfam"/>
</dbReference>
<keyword evidence="5 7" id="KW-1133">Transmembrane helix</keyword>
<feature type="transmembrane region" description="Helical" evidence="7">
    <location>
        <begin position="350"/>
        <end position="374"/>
    </location>
</feature>
<dbReference type="Gene3D" id="3.90.550.10">
    <property type="entry name" value="Spore Coat Polysaccharide Biosynthesis Protein SpsA, Chain A"/>
    <property type="match status" value="1"/>
</dbReference>
<keyword evidence="4 7" id="KW-0812">Transmembrane</keyword>
<feature type="transmembrane region" description="Helical" evidence="7">
    <location>
        <begin position="497"/>
        <end position="517"/>
    </location>
</feature>
<sequence>MQNLHDLSHQPFRRPVLQGRLRRKYLALALLWLIAAVFFWQWWLRPDHYTSWYLYWPVTLCVFWVFFVQAYLLVFFLRAQHATGSLAALGPHRVAMVVTKAPSEPFDVVRVTLEAMLAQDVPHDTWLADEDPDQETLEWCARHGVQVSTRKGVEDYHQKTWPRRTRCKEGNLAYFYDHYGYDRYDFVSQLDADHVPQPNYLREILRAFVDPDVGYVSAPSICSQNSANSWAARSRLHSEAVFHGVVQAGYANGWAPMCIGSHYAVRTKALRDIGGLGPELAEDHSTSMLMNAGGWKGMHAMDAIALGDGPATFVDLIVQEFQWSRSLMTILLQYTPRYFMALSPRHRVQFVFCQMCYPLLAGFMALMFLFPIVALLCDVRYAEVTFPAFLAHVWPSTLVLLILVGCVRRDGFLRPYDAKVLGWEKVAFAFAQWPWVLLGIAMAVRDRLFGGFVDFRVTPKGSGVVAMIPWAVLLPYAVLAMMSLLPVLLVEHISDAAGFYIFALINAIIYTVLFFVIAHKHLQENQIRIFNWPLRTAAQMGCVVLLSGFIMVGFVERTNAALVALTDTGGKIKIFKPYFPVSGAGRSTTNSPVMAYDPDWYSQLLNSLISQRTGK</sequence>
<dbReference type="SUPFAM" id="SSF53448">
    <property type="entry name" value="Nucleotide-diphospho-sugar transferases"/>
    <property type="match status" value="1"/>
</dbReference>
<dbReference type="GO" id="GO:0016757">
    <property type="term" value="F:glycosyltransferase activity"/>
    <property type="evidence" value="ECO:0007669"/>
    <property type="project" value="UniProtKB-KW"/>
</dbReference>